<organism evidence="2 3">
    <name type="scientific">Fusarium pseudoanthophilum</name>
    <dbReference type="NCBI Taxonomy" id="48495"/>
    <lineage>
        <taxon>Eukaryota</taxon>
        <taxon>Fungi</taxon>
        <taxon>Dikarya</taxon>
        <taxon>Ascomycota</taxon>
        <taxon>Pezizomycotina</taxon>
        <taxon>Sordariomycetes</taxon>
        <taxon>Hypocreomycetidae</taxon>
        <taxon>Hypocreales</taxon>
        <taxon>Nectriaceae</taxon>
        <taxon>Fusarium</taxon>
        <taxon>Fusarium fujikuroi species complex</taxon>
    </lineage>
</organism>
<dbReference type="InterPro" id="IPR029057">
    <property type="entry name" value="PRTase-like"/>
</dbReference>
<dbReference type="Pfam" id="PF14681">
    <property type="entry name" value="UPRTase"/>
    <property type="match status" value="1"/>
</dbReference>
<keyword evidence="3" id="KW-1185">Reference proteome</keyword>
<name>A0A8H5JTI7_9HYPO</name>
<evidence type="ECO:0000259" key="1">
    <source>
        <dbReference type="Pfam" id="PF14681"/>
    </source>
</evidence>
<reference evidence="2 3" key="1">
    <citation type="submission" date="2020-05" db="EMBL/GenBank/DDBJ databases">
        <title>Identification and distribution of gene clusters putatively required for synthesis of sphingolipid metabolism inhibitors in phylogenetically diverse species of the filamentous fungus Fusarium.</title>
        <authorList>
            <person name="Kim H.-S."/>
            <person name="Busman M."/>
            <person name="Brown D.W."/>
            <person name="Divon H."/>
            <person name="Uhlig S."/>
            <person name="Proctor R.H."/>
        </authorList>
    </citation>
    <scope>NUCLEOTIDE SEQUENCE [LARGE SCALE GENOMIC DNA]</scope>
    <source>
        <strain evidence="2 3">NRRL 25211</strain>
    </source>
</reference>
<dbReference type="Gene3D" id="3.40.50.2020">
    <property type="match status" value="1"/>
</dbReference>
<protein>
    <submittedName>
        <fullName evidence="2">Uracil phosphoribosyltransferase</fullName>
    </submittedName>
</protein>
<comment type="caution">
    <text evidence="2">The sequence shown here is derived from an EMBL/GenBank/DDBJ whole genome shotgun (WGS) entry which is preliminary data.</text>
</comment>
<feature type="domain" description="Phosphoribosyltransferase" evidence="1">
    <location>
        <begin position="10"/>
        <end position="110"/>
    </location>
</feature>
<gene>
    <name evidence="2" type="ORF">FPANT_14285</name>
</gene>
<dbReference type="InterPro" id="IPR000836">
    <property type="entry name" value="PRTase_dom"/>
</dbReference>
<accession>A0A8H5JTI7</accession>
<dbReference type="EMBL" id="JAAOAR010001794">
    <property type="protein sequence ID" value="KAF5560088.1"/>
    <property type="molecule type" value="Genomic_DNA"/>
</dbReference>
<dbReference type="CDD" id="cd06223">
    <property type="entry name" value="PRTases_typeI"/>
    <property type="match status" value="1"/>
</dbReference>
<evidence type="ECO:0000313" key="3">
    <source>
        <dbReference type="Proteomes" id="UP000544095"/>
    </source>
</evidence>
<dbReference type="SUPFAM" id="SSF53271">
    <property type="entry name" value="PRTase-like"/>
    <property type="match status" value="1"/>
</dbReference>
<sequence>MADHFPSGPLSFGKVLIQRDEDKCLPTHQYSKLPSNISDSELDVFILEPMLATGGSIYRAIGIVAERGVALKRILVVSILASEQAVQLVLKRYPGLHIVTAAIDENLNTKG</sequence>
<keyword evidence="2" id="KW-0808">Transferase</keyword>
<dbReference type="GO" id="GO:0016757">
    <property type="term" value="F:glycosyltransferase activity"/>
    <property type="evidence" value="ECO:0007669"/>
    <property type="project" value="UniProtKB-KW"/>
</dbReference>
<dbReference type="AlphaFoldDB" id="A0A8H5JTI7"/>
<dbReference type="Proteomes" id="UP000544095">
    <property type="component" value="Unassembled WGS sequence"/>
</dbReference>
<proteinExistence type="predicted"/>
<keyword evidence="2" id="KW-0328">Glycosyltransferase</keyword>
<evidence type="ECO:0000313" key="2">
    <source>
        <dbReference type="EMBL" id="KAF5560088.1"/>
    </source>
</evidence>